<reference evidence="1" key="2">
    <citation type="journal article" date="2015" name="Fish Shellfish Immunol.">
        <title>Early steps in the European eel (Anguilla anguilla)-Vibrio vulnificus interaction in the gills: Role of the RtxA13 toxin.</title>
        <authorList>
            <person name="Callol A."/>
            <person name="Pajuelo D."/>
            <person name="Ebbesson L."/>
            <person name="Teles M."/>
            <person name="MacKenzie S."/>
            <person name="Amaro C."/>
        </authorList>
    </citation>
    <scope>NUCLEOTIDE SEQUENCE</scope>
</reference>
<name>A0A0E9WUK4_ANGAN</name>
<accession>A0A0E9WUK4</accession>
<organism evidence="1">
    <name type="scientific">Anguilla anguilla</name>
    <name type="common">European freshwater eel</name>
    <name type="synonym">Muraena anguilla</name>
    <dbReference type="NCBI Taxonomy" id="7936"/>
    <lineage>
        <taxon>Eukaryota</taxon>
        <taxon>Metazoa</taxon>
        <taxon>Chordata</taxon>
        <taxon>Craniata</taxon>
        <taxon>Vertebrata</taxon>
        <taxon>Euteleostomi</taxon>
        <taxon>Actinopterygii</taxon>
        <taxon>Neopterygii</taxon>
        <taxon>Teleostei</taxon>
        <taxon>Anguilliformes</taxon>
        <taxon>Anguillidae</taxon>
        <taxon>Anguilla</taxon>
    </lineage>
</organism>
<dbReference type="EMBL" id="GBXM01015357">
    <property type="protein sequence ID" value="JAH93220.1"/>
    <property type="molecule type" value="Transcribed_RNA"/>
</dbReference>
<protein>
    <submittedName>
        <fullName evidence="1">Uncharacterized protein</fullName>
    </submittedName>
</protein>
<dbReference type="AlphaFoldDB" id="A0A0E9WUK4"/>
<reference evidence="1" key="1">
    <citation type="submission" date="2014-11" db="EMBL/GenBank/DDBJ databases">
        <authorList>
            <person name="Amaro Gonzalez C."/>
        </authorList>
    </citation>
    <scope>NUCLEOTIDE SEQUENCE</scope>
</reference>
<proteinExistence type="predicted"/>
<evidence type="ECO:0000313" key="1">
    <source>
        <dbReference type="EMBL" id="JAH93220.1"/>
    </source>
</evidence>
<sequence>MDQESKKTKHEMIKTQAVLLNTAAISHRVCKVRCLADAGLSLFGPSICHSPVQGDYCYVVVKGSHFAQSSSVDT</sequence>